<dbReference type="Proteomes" id="UP000718281">
    <property type="component" value="Unassembled WGS sequence"/>
</dbReference>
<feature type="domain" description="ABC transporter" evidence="4">
    <location>
        <begin position="5"/>
        <end position="233"/>
    </location>
</feature>
<dbReference type="GO" id="GO:0016887">
    <property type="term" value="F:ATP hydrolysis activity"/>
    <property type="evidence" value="ECO:0007669"/>
    <property type="project" value="InterPro"/>
</dbReference>
<evidence type="ECO:0000313" key="8">
    <source>
        <dbReference type="Proteomes" id="UP000726105"/>
    </source>
</evidence>
<dbReference type="SMART" id="SM00382">
    <property type="entry name" value="AAA"/>
    <property type="match status" value="1"/>
</dbReference>
<dbReference type="Gene3D" id="3.40.50.300">
    <property type="entry name" value="P-loop containing nucleotide triphosphate hydrolases"/>
    <property type="match status" value="1"/>
</dbReference>
<dbReference type="InterPro" id="IPR003439">
    <property type="entry name" value="ABC_transporter-like_ATP-bd"/>
</dbReference>
<keyword evidence="2" id="KW-0547">Nucleotide-binding</keyword>
<evidence type="ECO:0000256" key="1">
    <source>
        <dbReference type="ARBA" id="ARBA00022448"/>
    </source>
</evidence>
<evidence type="ECO:0000256" key="2">
    <source>
        <dbReference type="ARBA" id="ARBA00022741"/>
    </source>
</evidence>
<dbReference type="CDD" id="cd03230">
    <property type="entry name" value="ABC_DR_subfamily_A"/>
    <property type="match status" value="1"/>
</dbReference>
<dbReference type="Proteomes" id="UP000726105">
    <property type="component" value="Unassembled WGS sequence"/>
</dbReference>
<dbReference type="InterPro" id="IPR017871">
    <property type="entry name" value="ABC_transporter-like_CS"/>
</dbReference>
<keyword evidence="1" id="KW-0813">Transport</keyword>
<dbReference type="InterPro" id="IPR027417">
    <property type="entry name" value="P-loop_NTPase"/>
</dbReference>
<dbReference type="GO" id="GO:0005524">
    <property type="term" value="F:ATP binding"/>
    <property type="evidence" value="ECO:0007669"/>
    <property type="project" value="UniProtKB-KW"/>
</dbReference>
<dbReference type="Pfam" id="PF00005">
    <property type="entry name" value="ABC_tran"/>
    <property type="match status" value="1"/>
</dbReference>
<accession>A0A935CEE1</accession>
<proteinExistence type="predicted"/>
<dbReference type="PANTHER" id="PTHR42939:SF1">
    <property type="entry name" value="ABC TRANSPORTER ATP-BINDING PROTEIN ALBC-RELATED"/>
    <property type="match status" value="1"/>
</dbReference>
<gene>
    <name evidence="5" type="ORF">IPF40_10090</name>
    <name evidence="6" type="ORF">IPI13_02550</name>
</gene>
<dbReference type="InterPro" id="IPR051782">
    <property type="entry name" value="ABC_Transporter_VariousFunc"/>
</dbReference>
<comment type="caution">
    <text evidence="5">The sequence shown here is derived from an EMBL/GenBank/DDBJ whole genome shotgun (WGS) entry which is preliminary data.</text>
</comment>
<protein>
    <submittedName>
        <fullName evidence="5">ABC transporter ATP-binding protein</fullName>
    </submittedName>
</protein>
<organism evidence="5 7">
    <name type="scientific">Candidatus Phosphoribacter hodrii</name>
    <dbReference type="NCBI Taxonomy" id="2953743"/>
    <lineage>
        <taxon>Bacteria</taxon>
        <taxon>Bacillati</taxon>
        <taxon>Actinomycetota</taxon>
        <taxon>Actinomycetes</taxon>
        <taxon>Micrococcales</taxon>
        <taxon>Dermatophilaceae</taxon>
        <taxon>Candidatus Phosphoribacter</taxon>
    </lineage>
</organism>
<reference evidence="7 8" key="1">
    <citation type="submission" date="2020-10" db="EMBL/GenBank/DDBJ databases">
        <title>Connecting structure to function with the recovery of over 1000 high-quality activated sludge metagenome-assembled genomes encoding full-length rRNA genes using long-read sequencing.</title>
        <authorList>
            <person name="Singleton C.M."/>
            <person name="Petriglieri F."/>
            <person name="Kristensen J.M."/>
            <person name="Kirkegaard R.H."/>
            <person name="Michaelsen T.Y."/>
            <person name="Andersen M.H."/>
            <person name="Karst S.M."/>
            <person name="Dueholm M.S."/>
            <person name="Nielsen P.H."/>
            <person name="Albertsen M."/>
        </authorList>
    </citation>
    <scope>NUCLEOTIDE SEQUENCE [LARGE SCALE GENOMIC DNA]</scope>
    <source>
        <strain evidence="5">AalE_18-Q3-R2-46_BAT3C.188</strain>
        <strain evidence="6">Ega_18-Q3-R5-49_MAXAC.001</strain>
    </source>
</reference>
<evidence type="ECO:0000259" key="4">
    <source>
        <dbReference type="PROSITE" id="PS50893"/>
    </source>
</evidence>
<dbReference type="PANTHER" id="PTHR42939">
    <property type="entry name" value="ABC TRANSPORTER ATP-BINDING PROTEIN ALBC-RELATED"/>
    <property type="match status" value="1"/>
</dbReference>
<evidence type="ECO:0000313" key="7">
    <source>
        <dbReference type="Proteomes" id="UP000718281"/>
    </source>
</evidence>
<dbReference type="SUPFAM" id="SSF52540">
    <property type="entry name" value="P-loop containing nucleoside triphosphate hydrolases"/>
    <property type="match status" value="1"/>
</dbReference>
<keyword evidence="3 5" id="KW-0067">ATP-binding</keyword>
<dbReference type="EMBL" id="JADJIB010000001">
    <property type="protein sequence ID" value="MBK7272071.1"/>
    <property type="molecule type" value="Genomic_DNA"/>
</dbReference>
<dbReference type="InterPro" id="IPR003593">
    <property type="entry name" value="AAA+_ATPase"/>
</dbReference>
<dbReference type="PROSITE" id="PS50893">
    <property type="entry name" value="ABC_TRANSPORTER_2"/>
    <property type="match status" value="1"/>
</dbReference>
<dbReference type="AlphaFoldDB" id="A0A935CEE1"/>
<evidence type="ECO:0000313" key="6">
    <source>
        <dbReference type="EMBL" id="MBK7272071.1"/>
    </source>
</evidence>
<evidence type="ECO:0000256" key="3">
    <source>
        <dbReference type="ARBA" id="ARBA00022840"/>
    </source>
</evidence>
<name>A0A935CEE1_9MICO</name>
<dbReference type="PROSITE" id="PS00211">
    <property type="entry name" value="ABC_TRANSPORTER_1"/>
    <property type="match status" value="1"/>
</dbReference>
<dbReference type="EMBL" id="JADIXZ010000004">
    <property type="protein sequence ID" value="MBK6301370.1"/>
    <property type="molecule type" value="Genomic_DNA"/>
</dbReference>
<evidence type="ECO:0000313" key="5">
    <source>
        <dbReference type="EMBL" id="MBK6301370.1"/>
    </source>
</evidence>
<sequence length="240" mass="25751">MLSGRETLSLDGVGVRLGGFVLSGVTFAVGPGEVVGLVGHNGSGKSTTFRIIADLIRPTSGSITLGDLDHRADERAFKRRVCFVGDNNQTYAGMTVGAVLAFARRLYPNWDHDWCAQLCDELRLPLDTKVAHLSAGMRTKLGLVLGFSPRPDVIVLDEPTAGLDGASNEWIWQVVDRQSVEAGLAVIVSSHSRDDVAQHCSRVVLLEQGQIIDQIDIAGDRALARERLEGAMGRGGGHAR</sequence>